<sequence>MSTSGSLSTLLVQRLETALGVTLSAQGHLQAARSQQGILPTGQPPRIEATEDTTKAQAQGGSFQSVAKALQANPALQARASSAADAAGFLLQRGVTQPASSPPESTSTRWSTAARQLTQWLEHLPTQATPLRNPGNLPLIPQSPRVLLTYLGQGQHNTALSGSGTATANPPASANAQQAAPIIPRAEMMNALASSLFSSVIRQVLVREIGQAGLSYEATLWQTLKSNGNLASLAQHPKAILLKQQAASGPTLFAPSTGAEGAMPTLNGALANLVRQQLDAYQQQYIVWQGEAWQGAPMTWEIQKENASALPFFASPEEAGQESNTEANDTPSEETAHTGGTTPWTTTLTLDLPHLGKMRIQLQIVNEHIQAQYLLLDNPILKDRRSAASLLMERMPEFKQRLEALGLQPQGFEIFTEPSQPDPQQPPLEKVNENAF</sequence>
<evidence type="ECO:0000313" key="6">
    <source>
        <dbReference type="Proteomes" id="UP000594903"/>
    </source>
</evidence>
<feature type="region of interest" description="Disordered" evidence="1">
    <location>
        <begin position="317"/>
        <end position="344"/>
    </location>
</feature>
<organism evidence="4 5">
    <name type="scientific">Oligella ureolytica</name>
    <dbReference type="NCBI Taxonomy" id="90244"/>
    <lineage>
        <taxon>Bacteria</taxon>
        <taxon>Pseudomonadati</taxon>
        <taxon>Pseudomonadota</taxon>
        <taxon>Betaproteobacteria</taxon>
        <taxon>Burkholderiales</taxon>
        <taxon>Alcaligenaceae</taxon>
        <taxon>Oligella</taxon>
    </lineage>
</organism>
<dbReference type="Proteomes" id="UP000594903">
    <property type="component" value="Chromosome"/>
</dbReference>
<evidence type="ECO:0000256" key="1">
    <source>
        <dbReference type="SAM" id="MobiDB-lite"/>
    </source>
</evidence>
<keyword evidence="4" id="KW-0966">Cell projection</keyword>
<dbReference type="Gene3D" id="3.30.750.140">
    <property type="match status" value="1"/>
</dbReference>
<evidence type="ECO:0000313" key="4">
    <source>
        <dbReference type="EMBL" id="SUA54897.1"/>
    </source>
</evidence>
<dbReference type="Pfam" id="PF02120">
    <property type="entry name" value="Flg_hook"/>
    <property type="match status" value="1"/>
</dbReference>
<evidence type="ECO:0000313" key="5">
    <source>
        <dbReference type="Proteomes" id="UP000254603"/>
    </source>
</evidence>
<keyword evidence="6" id="KW-1185">Reference proteome</keyword>
<feature type="domain" description="Flagellar hook-length control protein-like C-terminal" evidence="2">
    <location>
        <begin position="341"/>
        <end position="420"/>
    </location>
</feature>
<name>A0A378XHJ2_9BURK</name>
<dbReference type="RefSeq" id="WP_018573966.1">
    <property type="nucleotide sequence ID" value="NZ_CP065725.1"/>
</dbReference>
<feature type="compositionally biased region" description="Polar residues" evidence="1">
    <location>
        <begin position="321"/>
        <end position="330"/>
    </location>
</feature>
<dbReference type="OrthoDB" id="5296742at2"/>
<reference evidence="3 6" key="2">
    <citation type="submission" date="2020-12" db="EMBL/GenBank/DDBJ databases">
        <title>FDA dAtabase for Regulatory Grade micrObial Sequences (FDA-ARGOS): Supporting development and validation of Infectious Disease Dx tests.</title>
        <authorList>
            <person name="Sproer C."/>
            <person name="Gronow S."/>
            <person name="Severitt S."/>
            <person name="Schroder I."/>
            <person name="Tallon L."/>
            <person name="Sadzewicz L."/>
            <person name="Zhao X."/>
            <person name="Boylan J."/>
            <person name="Ott S."/>
            <person name="Bowen H."/>
            <person name="Vavikolanu K."/>
            <person name="Mehta A."/>
            <person name="Aluvathingal J."/>
            <person name="Nadendla S."/>
            <person name="Lowell S."/>
            <person name="Myers T."/>
            <person name="Yan Y."/>
            <person name="Sichtig H."/>
        </authorList>
    </citation>
    <scope>NUCLEOTIDE SEQUENCE [LARGE SCALE GENOMIC DNA]</scope>
    <source>
        <strain evidence="3 6">FDAARGOS_872</strain>
    </source>
</reference>
<dbReference type="Proteomes" id="UP000254603">
    <property type="component" value="Unassembled WGS sequence"/>
</dbReference>
<reference evidence="4 5" key="1">
    <citation type="submission" date="2018-06" db="EMBL/GenBank/DDBJ databases">
        <authorList>
            <consortium name="Pathogen Informatics"/>
            <person name="Doyle S."/>
        </authorList>
    </citation>
    <scope>NUCLEOTIDE SEQUENCE [LARGE SCALE GENOMIC DNA]</scope>
    <source>
        <strain evidence="4 5">NCTC11997</strain>
    </source>
</reference>
<dbReference type="EMBL" id="UGSB01000001">
    <property type="protein sequence ID" value="SUA54897.1"/>
    <property type="molecule type" value="Genomic_DNA"/>
</dbReference>
<dbReference type="EMBL" id="CP065725">
    <property type="protein sequence ID" value="QPT39131.1"/>
    <property type="molecule type" value="Genomic_DNA"/>
</dbReference>
<dbReference type="STRING" id="1122619.GCA_000373745_00786"/>
<keyword evidence="4" id="KW-0282">Flagellum</keyword>
<keyword evidence="4" id="KW-0969">Cilium</keyword>
<evidence type="ECO:0000259" key="2">
    <source>
        <dbReference type="Pfam" id="PF02120"/>
    </source>
</evidence>
<proteinExistence type="predicted"/>
<evidence type="ECO:0000313" key="3">
    <source>
        <dbReference type="EMBL" id="QPT39131.1"/>
    </source>
</evidence>
<protein>
    <submittedName>
        <fullName evidence="4">Flagellar hook-length control protein FliK</fullName>
    </submittedName>
</protein>
<dbReference type="InterPro" id="IPR038610">
    <property type="entry name" value="FliK-like_C_sf"/>
</dbReference>
<feature type="region of interest" description="Disordered" evidence="1">
    <location>
        <begin position="414"/>
        <end position="436"/>
    </location>
</feature>
<gene>
    <name evidence="3" type="ORF">I6G29_07975</name>
    <name evidence="4" type="ORF">NCTC11997_01656</name>
</gene>
<dbReference type="AlphaFoldDB" id="A0A378XHJ2"/>
<dbReference type="InterPro" id="IPR021136">
    <property type="entry name" value="Flagellar_hook_control-like_C"/>
</dbReference>
<accession>A0A378XHJ2</accession>